<evidence type="ECO:0000313" key="4">
    <source>
        <dbReference type="Proteomes" id="UP000571554"/>
    </source>
</evidence>
<organism evidence="3 4">
    <name type="scientific">Paraburkholderia bannensis</name>
    <dbReference type="NCBI Taxonomy" id="765414"/>
    <lineage>
        <taxon>Bacteria</taxon>
        <taxon>Pseudomonadati</taxon>
        <taxon>Pseudomonadota</taxon>
        <taxon>Betaproteobacteria</taxon>
        <taxon>Burkholderiales</taxon>
        <taxon>Burkholderiaceae</taxon>
        <taxon>Paraburkholderia</taxon>
    </lineage>
</organism>
<dbReference type="PANTHER" id="PTHR30007:SF0">
    <property type="entry name" value="TRANSPOSASE"/>
    <property type="match status" value="1"/>
</dbReference>
<dbReference type="Pfam" id="PF13586">
    <property type="entry name" value="DDE_Tnp_1_2"/>
    <property type="match status" value="1"/>
</dbReference>
<feature type="transmembrane region" description="Helical" evidence="1">
    <location>
        <begin position="106"/>
        <end position="123"/>
    </location>
</feature>
<keyword evidence="1" id="KW-0812">Transmembrane</keyword>
<comment type="caution">
    <text evidence="3">The sequence shown here is derived from an EMBL/GenBank/DDBJ whole genome shotgun (WGS) entry which is preliminary data.</text>
</comment>
<dbReference type="EMBL" id="JACHBW010000008">
    <property type="protein sequence ID" value="MBB6103388.1"/>
    <property type="molecule type" value="Genomic_DNA"/>
</dbReference>
<evidence type="ECO:0000256" key="1">
    <source>
        <dbReference type="SAM" id="Phobius"/>
    </source>
</evidence>
<evidence type="ECO:0000313" key="3">
    <source>
        <dbReference type="EMBL" id="MBB6103388.1"/>
    </source>
</evidence>
<feature type="transmembrane region" description="Helical" evidence="1">
    <location>
        <begin position="135"/>
        <end position="157"/>
    </location>
</feature>
<accession>A0A7W9TXV2</accession>
<feature type="transmembrane region" description="Helical" evidence="1">
    <location>
        <begin position="46"/>
        <end position="68"/>
    </location>
</feature>
<evidence type="ECO:0000259" key="2">
    <source>
        <dbReference type="Pfam" id="PF13586"/>
    </source>
</evidence>
<keyword evidence="1" id="KW-1133">Transmembrane helix</keyword>
<keyword evidence="4" id="KW-1185">Reference proteome</keyword>
<proteinExistence type="predicted"/>
<dbReference type="InterPro" id="IPR025668">
    <property type="entry name" value="Tnp_DDE_dom"/>
</dbReference>
<keyword evidence="1" id="KW-0472">Membrane</keyword>
<protein>
    <recommendedName>
        <fullName evidence="2">Transposase DDE domain-containing protein</fullName>
    </recommendedName>
</protein>
<dbReference type="AlphaFoldDB" id="A0A7W9TXV2"/>
<feature type="domain" description="Transposase DDE" evidence="2">
    <location>
        <begin position="20"/>
        <end position="62"/>
    </location>
</feature>
<dbReference type="PANTHER" id="PTHR30007">
    <property type="entry name" value="PHP DOMAIN PROTEIN"/>
    <property type="match status" value="1"/>
</dbReference>
<dbReference type="Proteomes" id="UP000571554">
    <property type="component" value="Unassembled WGS sequence"/>
</dbReference>
<gene>
    <name evidence="3" type="ORF">F4827_003243</name>
</gene>
<reference evidence="3 4" key="1">
    <citation type="submission" date="2020-08" db="EMBL/GenBank/DDBJ databases">
        <title>Above-ground endophytic microbial communities from plants in different locations in the United States.</title>
        <authorList>
            <person name="Frank C."/>
        </authorList>
    </citation>
    <scope>NUCLEOTIDE SEQUENCE [LARGE SCALE GENOMIC DNA]</scope>
    <source>
        <strain evidence="3 4">WP4_2_2</strain>
    </source>
</reference>
<name>A0A7W9TXV2_9BURK</name>
<sequence length="166" mass="18569">MAVDTLGQLLAVHITPAILLPRRRVVERSFGWLNRFRRLARDYERLPETLAGLHFVVFAVLMPVHFAALNTSALHALTGLQVVMQVCVSAQLRVLKKFGAIVRSRYIVTVITILQGCPIYGTALKMGIASDNNEIFDFIGGLTFVYVIIYIFILIALSKPAFRPEL</sequence>